<evidence type="ECO:0000256" key="1">
    <source>
        <dbReference type="SAM" id="Phobius"/>
    </source>
</evidence>
<proteinExistence type="predicted"/>
<protein>
    <submittedName>
        <fullName evidence="2">Uncharacterized protein</fullName>
    </submittedName>
</protein>
<feature type="transmembrane region" description="Helical" evidence="1">
    <location>
        <begin position="7"/>
        <end position="25"/>
    </location>
</feature>
<name>A0ABY1NHE1_9FLAO</name>
<feature type="transmembrane region" description="Helical" evidence="1">
    <location>
        <begin position="66"/>
        <end position="87"/>
    </location>
</feature>
<keyword evidence="1" id="KW-0812">Transmembrane</keyword>
<keyword evidence="3" id="KW-1185">Reference proteome</keyword>
<dbReference type="EMBL" id="FXTZ01000002">
    <property type="protein sequence ID" value="SMP09423.1"/>
    <property type="molecule type" value="Genomic_DNA"/>
</dbReference>
<keyword evidence="1" id="KW-0472">Membrane</keyword>
<reference evidence="2 3" key="1">
    <citation type="submission" date="2017-05" db="EMBL/GenBank/DDBJ databases">
        <authorList>
            <person name="Varghese N."/>
            <person name="Submissions S."/>
        </authorList>
    </citation>
    <scope>NUCLEOTIDE SEQUENCE [LARGE SCALE GENOMIC DNA]</scope>
    <source>
        <strain evidence="2 3">DSM 28214</strain>
    </source>
</reference>
<organism evidence="2 3">
    <name type="scientific">Chryseobacterium profundimaris</name>
    <dbReference type="NCBI Taxonomy" id="1387275"/>
    <lineage>
        <taxon>Bacteria</taxon>
        <taxon>Pseudomonadati</taxon>
        <taxon>Bacteroidota</taxon>
        <taxon>Flavobacteriia</taxon>
        <taxon>Flavobacteriales</taxon>
        <taxon>Weeksellaceae</taxon>
        <taxon>Chryseobacterium group</taxon>
        <taxon>Chryseobacterium</taxon>
    </lineage>
</organism>
<gene>
    <name evidence="2" type="ORF">SAMN06264346_10273</name>
</gene>
<comment type="caution">
    <text evidence="2">The sequence shown here is derived from an EMBL/GenBank/DDBJ whole genome shotgun (WGS) entry which is preliminary data.</text>
</comment>
<evidence type="ECO:0000313" key="2">
    <source>
        <dbReference type="EMBL" id="SMP09423.1"/>
    </source>
</evidence>
<dbReference type="Proteomes" id="UP001157960">
    <property type="component" value="Unassembled WGS sequence"/>
</dbReference>
<feature type="transmembrane region" description="Helical" evidence="1">
    <location>
        <begin position="37"/>
        <end position="59"/>
    </location>
</feature>
<accession>A0ABY1NHE1</accession>
<sequence>MRNSYKITSWLSIIMSVGFFLLLLKELIFGELSISEIAILPIILGIILIIDFFISLWVLKQKIKPNIFIQIFQTVIIIYCLYLIYYYNSNMSVKVDQF</sequence>
<keyword evidence="1" id="KW-1133">Transmembrane helix</keyword>
<evidence type="ECO:0000313" key="3">
    <source>
        <dbReference type="Proteomes" id="UP001157960"/>
    </source>
</evidence>